<dbReference type="Proteomes" id="UP001501758">
    <property type="component" value="Unassembled WGS sequence"/>
</dbReference>
<evidence type="ECO:0000256" key="1">
    <source>
        <dbReference type="SAM" id="Phobius"/>
    </source>
</evidence>
<dbReference type="InterPro" id="IPR036514">
    <property type="entry name" value="SGNH_hydro_sf"/>
</dbReference>
<dbReference type="SUPFAM" id="SSF52266">
    <property type="entry name" value="SGNH hydrolase"/>
    <property type="match status" value="1"/>
</dbReference>
<organism evidence="2 3">
    <name type="scientific">Aquimarina litoralis</name>
    <dbReference type="NCBI Taxonomy" id="584605"/>
    <lineage>
        <taxon>Bacteria</taxon>
        <taxon>Pseudomonadati</taxon>
        <taxon>Bacteroidota</taxon>
        <taxon>Flavobacteriia</taxon>
        <taxon>Flavobacteriales</taxon>
        <taxon>Flavobacteriaceae</taxon>
        <taxon>Aquimarina</taxon>
    </lineage>
</organism>
<accession>A0ABP3UGN2</accession>
<evidence type="ECO:0008006" key="4">
    <source>
        <dbReference type="Google" id="ProtNLM"/>
    </source>
</evidence>
<sequence>MKFLRLFLINLLVLAVLTLIVSIIAYFIGSYKINNFFKLKGKNQISYLKYDSIAMFVHKPNIKIYDNWGTPEQKLTTERRTNNLGFREDLDTENKKLPNEFRILVTGDSHTDGVLKHNYQSFVNKWENKLNRTDSTVFYNCINGGTAYYTFRNYLGFLKKYKDLKPDIYLINIFTGNDFRETFLYEDDRTSSKNVFKTIFIRTKRKFYSNTQKSIPPNQGLDQVLYFKHFPDDMETSLETAKKYISEIKSICAEENIRLIITLLPSKLETNSVFRNEIQSLFKLNDETIDRNKKLTLLLSNWLDQQQIEYYDLKQPLKQAKKKVYWDEDLHINVEGHRVISDHLFEVISSHVP</sequence>
<feature type="transmembrane region" description="Helical" evidence="1">
    <location>
        <begin position="7"/>
        <end position="28"/>
    </location>
</feature>
<dbReference type="EMBL" id="BAAAGE010000004">
    <property type="protein sequence ID" value="GAA0729720.1"/>
    <property type="molecule type" value="Genomic_DNA"/>
</dbReference>
<protein>
    <recommendedName>
        <fullName evidence="4">SGNH/GDSL hydrolase family protein</fullName>
    </recommendedName>
</protein>
<dbReference type="CDD" id="cd00229">
    <property type="entry name" value="SGNH_hydrolase"/>
    <property type="match status" value="1"/>
</dbReference>
<dbReference type="RefSeq" id="WP_343914033.1">
    <property type="nucleotide sequence ID" value="NZ_BAAAGE010000004.1"/>
</dbReference>
<dbReference type="InterPro" id="IPR051532">
    <property type="entry name" value="Ester_Hydrolysis_Enzymes"/>
</dbReference>
<keyword evidence="3" id="KW-1185">Reference proteome</keyword>
<reference evidence="3" key="1">
    <citation type="journal article" date="2019" name="Int. J. Syst. Evol. Microbiol.">
        <title>The Global Catalogue of Microorganisms (GCM) 10K type strain sequencing project: providing services to taxonomists for standard genome sequencing and annotation.</title>
        <authorList>
            <consortium name="The Broad Institute Genomics Platform"/>
            <consortium name="The Broad Institute Genome Sequencing Center for Infectious Disease"/>
            <person name="Wu L."/>
            <person name="Ma J."/>
        </authorList>
    </citation>
    <scope>NUCLEOTIDE SEQUENCE [LARGE SCALE GENOMIC DNA]</scope>
    <source>
        <strain evidence="3">JCM 15974</strain>
    </source>
</reference>
<dbReference type="Gene3D" id="3.40.50.1110">
    <property type="entry name" value="SGNH hydrolase"/>
    <property type="match status" value="1"/>
</dbReference>
<proteinExistence type="predicted"/>
<gene>
    <name evidence="2" type="ORF">GCM10009430_40140</name>
</gene>
<keyword evidence="1" id="KW-1133">Transmembrane helix</keyword>
<keyword evidence="1" id="KW-0812">Transmembrane</keyword>
<name>A0ABP3UGN2_9FLAO</name>
<comment type="caution">
    <text evidence="2">The sequence shown here is derived from an EMBL/GenBank/DDBJ whole genome shotgun (WGS) entry which is preliminary data.</text>
</comment>
<evidence type="ECO:0000313" key="3">
    <source>
        <dbReference type="Proteomes" id="UP001501758"/>
    </source>
</evidence>
<evidence type="ECO:0000313" key="2">
    <source>
        <dbReference type="EMBL" id="GAA0729720.1"/>
    </source>
</evidence>
<keyword evidence="1" id="KW-0472">Membrane</keyword>
<dbReference type="PANTHER" id="PTHR30383">
    <property type="entry name" value="THIOESTERASE 1/PROTEASE 1/LYSOPHOSPHOLIPASE L1"/>
    <property type="match status" value="1"/>
</dbReference>